<dbReference type="InterPro" id="IPR011989">
    <property type="entry name" value="ARM-like"/>
</dbReference>
<protein>
    <submittedName>
        <fullName evidence="4">NACHT domain-containing protein</fullName>
    </submittedName>
</protein>
<dbReference type="Pfam" id="PF19959">
    <property type="entry name" value="EAD4"/>
    <property type="match status" value="1"/>
</dbReference>
<dbReference type="InterPro" id="IPR027417">
    <property type="entry name" value="P-loop_NTPase"/>
</dbReference>
<dbReference type="InterPro" id="IPR004155">
    <property type="entry name" value="PBS_lyase_HEAT"/>
</dbReference>
<dbReference type="RefSeq" id="WP_199299219.1">
    <property type="nucleotide sequence ID" value="NZ_JAMPKM010000014.1"/>
</dbReference>
<dbReference type="Pfam" id="PF05729">
    <property type="entry name" value="NACHT"/>
    <property type="match status" value="1"/>
</dbReference>
<proteinExistence type="predicted"/>
<evidence type="ECO:0000259" key="3">
    <source>
        <dbReference type="SMART" id="SM00382"/>
    </source>
</evidence>
<sequence length="1007" mass="113990">MLQRSLQNRFSALVVLPMARLSYGPEVKKRSQQLLAVLLDYANDELDCDEGTLDGLRSQIQVHWQTEQRLVVRTKVRFLEALTKIATTPLTGEQIKEALRRLEDFLELLEDNRPNRGGSETWHFTLKLWHPRRDRKANLERFEQEWEQRRSQKSKQSTQKSTTYNAEVAVVEASGDASETDMWWQWCRDVLEAQQYQRLTTNPLTVGDGVAFELDEVYVPLGLVERKQQERRDTEVRADQGSKLYEAEEGDTAQFALEQFLEQLQQPGLAKRIAIAGEPGAGKTTLLQKIARWLLEQQALPIWISLADLQGASLEQYLLQDWLKAATRKVTVSTELREALGTQFNQGRVWLLLDAVDEMATEASSALAAIAKQLRGWVADAHVILTCRLNVWDSGKNALETFTTYRNLTFSHGDAVSADQVGQFIQRWFHQHPTLGDRLQAELDKLERRRIKDVVKNPLRLALLCRAWSLSQGTLPNSKAALYQQFVDTIYEWKQDRFPTTWAQRWQLNQALGHLALQGLAQANTKFRLSQSFVQQVFREQSLELLDLALNLGWLNQVGISTASGEKIYAFYHPTFQEYFAAQAIADWRCFLPATAANSTVDLEASPLVFSSQWREVILLWLGRFDISATEKTAFLQALTAWEDGCGGFYHYQAYFLAAAGLTEFPEYPDAESILAQLLRWRFGEFDSQEHWHCYPFPAQEGARVALLQSDRTQAIAALEQFIQSTSNFFARWNAAYSLGKTFDPGNSVAIAAMTQFLQTLQSEPLRLQIGESLGKVDPGNSLAIATLTELIATTKQDSLRRKAAYALGKLDPGNAIAATTLINLIKSAPEQALCLQAAENLLQLDPGNAIATQFIQAHRKPAPFPKLKRKTKSQVQRDPAQAIASLEQRLTAATDASSQRRLACQLGHLQPGHPQAVEMLLQLLQSQRSTTLYRRIGENLREILLQEQLPMIVSTLRGFGSATQTDLTKDKPKEKPSSQAQECYKLLWYCAQQLPYAAFYTAWHLK</sequence>
<keyword evidence="1" id="KW-0042">Antenna complex</keyword>
<dbReference type="Pfam" id="PF22730">
    <property type="entry name" value="NCC-H"/>
    <property type="match status" value="1"/>
</dbReference>
<evidence type="ECO:0000313" key="4">
    <source>
        <dbReference type="EMBL" id="MEP0819456.1"/>
    </source>
</evidence>
<keyword evidence="2" id="KW-0605">Phycobilisome</keyword>
<name>A0ABV0JEH9_9CYAN</name>
<dbReference type="Gene3D" id="1.25.10.10">
    <property type="entry name" value="Leucine-rich Repeat Variant"/>
    <property type="match status" value="1"/>
</dbReference>
<dbReference type="PANTHER" id="PTHR46844:SF1">
    <property type="entry name" value="SLR5058 PROTEIN"/>
    <property type="match status" value="1"/>
</dbReference>
<keyword evidence="5" id="KW-1185">Reference proteome</keyword>
<dbReference type="EMBL" id="JAMPKM010000014">
    <property type="protein sequence ID" value="MEP0819456.1"/>
    <property type="molecule type" value="Genomic_DNA"/>
</dbReference>
<evidence type="ECO:0000256" key="1">
    <source>
        <dbReference type="ARBA" id="ARBA00022549"/>
    </source>
</evidence>
<dbReference type="SMART" id="SM00567">
    <property type="entry name" value="EZ_HEAT"/>
    <property type="match status" value="4"/>
</dbReference>
<feature type="domain" description="AAA+ ATPase" evidence="3">
    <location>
        <begin position="269"/>
        <end position="414"/>
    </location>
</feature>
<organism evidence="4 5">
    <name type="scientific">Trichocoleus desertorum GB2-A4</name>
    <dbReference type="NCBI Taxonomy" id="2933944"/>
    <lineage>
        <taxon>Bacteria</taxon>
        <taxon>Bacillati</taxon>
        <taxon>Cyanobacteriota</taxon>
        <taxon>Cyanophyceae</taxon>
        <taxon>Leptolyngbyales</taxon>
        <taxon>Trichocoleusaceae</taxon>
        <taxon>Trichocoleus</taxon>
    </lineage>
</organism>
<dbReference type="SUPFAM" id="SSF52540">
    <property type="entry name" value="P-loop containing nucleoside triphosphate hydrolases"/>
    <property type="match status" value="1"/>
</dbReference>
<evidence type="ECO:0000256" key="2">
    <source>
        <dbReference type="ARBA" id="ARBA00022738"/>
    </source>
</evidence>
<dbReference type="InterPro" id="IPR045434">
    <property type="entry name" value="EAD4"/>
</dbReference>
<evidence type="ECO:0000313" key="5">
    <source>
        <dbReference type="Proteomes" id="UP001464891"/>
    </source>
</evidence>
<dbReference type="InterPro" id="IPR016024">
    <property type="entry name" value="ARM-type_fold"/>
</dbReference>
<dbReference type="InterPro" id="IPR054570">
    <property type="entry name" value="NCC-H_dom"/>
</dbReference>
<dbReference type="InterPro" id="IPR007111">
    <property type="entry name" value="NACHT_NTPase"/>
</dbReference>
<dbReference type="Proteomes" id="UP001464891">
    <property type="component" value="Unassembled WGS sequence"/>
</dbReference>
<accession>A0ABV0JEH9</accession>
<dbReference type="SUPFAM" id="SSF48371">
    <property type="entry name" value="ARM repeat"/>
    <property type="match status" value="1"/>
</dbReference>
<reference evidence="4 5" key="1">
    <citation type="submission" date="2022-04" db="EMBL/GenBank/DDBJ databases">
        <title>Positive selection, recombination, and allopatry shape intraspecific diversity of widespread and dominant cyanobacteria.</title>
        <authorList>
            <person name="Wei J."/>
            <person name="Shu W."/>
            <person name="Hu C."/>
        </authorList>
    </citation>
    <scope>NUCLEOTIDE SEQUENCE [LARGE SCALE GENOMIC DNA]</scope>
    <source>
        <strain evidence="4 5">GB2-A4</strain>
    </source>
</reference>
<dbReference type="InterPro" id="IPR003593">
    <property type="entry name" value="AAA+_ATPase"/>
</dbReference>
<dbReference type="SMART" id="SM00382">
    <property type="entry name" value="AAA"/>
    <property type="match status" value="1"/>
</dbReference>
<dbReference type="PANTHER" id="PTHR46844">
    <property type="entry name" value="SLR5058 PROTEIN"/>
    <property type="match status" value="1"/>
</dbReference>
<comment type="caution">
    <text evidence="4">The sequence shown here is derived from an EMBL/GenBank/DDBJ whole genome shotgun (WGS) entry which is preliminary data.</text>
</comment>
<gene>
    <name evidence="4" type="ORF">NC998_20350</name>
</gene>
<dbReference type="Gene3D" id="3.40.50.300">
    <property type="entry name" value="P-loop containing nucleotide triphosphate hydrolases"/>
    <property type="match status" value="1"/>
</dbReference>